<evidence type="ECO:0000256" key="2">
    <source>
        <dbReference type="ARBA" id="ARBA00001961"/>
    </source>
</evidence>
<evidence type="ECO:0000259" key="16">
    <source>
        <dbReference type="Pfam" id="PF01575"/>
    </source>
</evidence>
<evidence type="ECO:0000256" key="7">
    <source>
        <dbReference type="ARBA" id="ARBA00022964"/>
    </source>
</evidence>
<dbReference type="PANTHER" id="PTHR13078:SF57">
    <property type="entry name" value="DEHYDRATASE, PUTATIVE (AFU_ORTHOLOGUE AFUA_5G00640)-RELATED"/>
    <property type="match status" value="1"/>
</dbReference>
<evidence type="ECO:0000256" key="10">
    <source>
        <dbReference type="ARBA" id="ARBA00030363"/>
    </source>
</evidence>
<evidence type="ECO:0000256" key="14">
    <source>
        <dbReference type="ARBA" id="ARBA00049334"/>
    </source>
</evidence>
<evidence type="ECO:0000256" key="3">
    <source>
        <dbReference type="ARBA" id="ARBA00008654"/>
    </source>
</evidence>
<comment type="cofactor">
    <cofactor evidence="1">
        <name>Fe(2+)</name>
        <dbReference type="ChEBI" id="CHEBI:29033"/>
    </cofactor>
</comment>
<feature type="domain" description="Gamma-butyrobetaine hydroxylase-like N-terminal" evidence="18">
    <location>
        <begin position="370"/>
        <end position="433"/>
    </location>
</feature>
<comment type="function">
    <text evidence="13">Converts trimethyllysine (TML) into hydroxytrimethyllysine (HTML).</text>
</comment>
<evidence type="ECO:0000259" key="18">
    <source>
        <dbReference type="Pfam" id="PF06155"/>
    </source>
</evidence>
<dbReference type="EMBL" id="BAUL01000098">
    <property type="protein sequence ID" value="GAD94692.1"/>
    <property type="molecule type" value="Genomic_DNA"/>
</dbReference>
<organism evidence="20 21">
    <name type="scientific">Byssochlamys spectabilis (strain No. 5 / NBRC 109023)</name>
    <name type="common">Paecilomyces variotii</name>
    <dbReference type="NCBI Taxonomy" id="1356009"/>
    <lineage>
        <taxon>Eukaryota</taxon>
        <taxon>Fungi</taxon>
        <taxon>Dikarya</taxon>
        <taxon>Ascomycota</taxon>
        <taxon>Pezizomycotina</taxon>
        <taxon>Eurotiomycetes</taxon>
        <taxon>Eurotiomycetidae</taxon>
        <taxon>Eurotiales</taxon>
        <taxon>Thermoascaceae</taxon>
        <taxon>Paecilomyces</taxon>
    </lineage>
</organism>
<evidence type="ECO:0000256" key="12">
    <source>
        <dbReference type="ARBA" id="ARBA00032283"/>
    </source>
</evidence>
<dbReference type="Gene3D" id="3.60.130.10">
    <property type="entry name" value="Clavaminate synthase-like"/>
    <property type="match status" value="1"/>
</dbReference>
<dbReference type="GO" id="GO:0006635">
    <property type="term" value="P:fatty acid beta-oxidation"/>
    <property type="evidence" value="ECO:0007669"/>
    <property type="project" value="TreeGrafter"/>
</dbReference>
<dbReference type="eggNOG" id="KOG3889">
    <property type="taxonomic scope" value="Eukaryota"/>
</dbReference>
<dbReference type="InterPro" id="IPR003819">
    <property type="entry name" value="TauD/TfdA-like"/>
</dbReference>
<evidence type="ECO:0000256" key="1">
    <source>
        <dbReference type="ARBA" id="ARBA00001954"/>
    </source>
</evidence>
<dbReference type="GO" id="GO:0005506">
    <property type="term" value="F:iron ion binding"/>
    <property type="evidence" value="ECO:0007669"/>
    <property type="project" value="InterPro"/>
</dbReference>
<dbReference type="Gene3D" id="3.10.129.10">
    <property type="entry name" value="Hotdog Thioesterase"/>
    <property type="match status" value="2"/>
</dbReference>
<feature type="domain" description="Peroxisomal multifunctional enzyme type 2-like N-terminal" evidence="19">
    <location>
        <begin position="19"/>
        <end position="155"/>
    </location>
</feature>
<gene>
    <name evidence="20" type="ORF">PVAR5_3321</name>
</gene>
<reference evidence="21" key="1">
    <citation type="journal article" date="2014" name="Genome Announc.">
        <title>Draft genome sequence of the formaldehyde-resistant fungus Byssochlamys spectabilis No. 5 (anamorph Paecilomyces variotii No. 5) (NBRC109023).</title>
        <authorList>
            <person name="Oka T."/>
            <person name="Ekino K."/>
            <person name="Fukuda K."/>
            <person name="Nomura Y."/>
        </authorList>
    </citation>
    <scope>NUCLEOTIDE SEQUENCE [LARGE SCALE GENOMIC DNA]</scope>
    <source>
        <strain evidence="21">No. 5 / NBRC 109023</strain>
    </source>
</reference>
<dbReference type="Pfam" id="PF01575">
    <property type="entry name" value="MaoC_dehydratas"/>
    <property type="match status" value="1"/>
</dbReference>
<evidence type="ECO:0000256" key="6">
    <source>
        <dbReference type="ARBA" id="ARBA00022873"/>
    </source>
</evidence>
<feature type="domain" description="MaoC-like" evidence="16">
    <location>
        <begin position="173"/>
        <end position="285"/>
    </location>
</feature>
<dbReference type="InterPro" id="IPR042098">
    <property type="entry name" value="TauD-like_sf"/>
</dbReference>
<keyword evidence="5" id="KW-0479">Metal-binding</keyword>
<comment type="catalytic activity">
    <reaction evidence="14">
        <text>N(6),N(6),N(6)-trimethyl-L-lysine + 2-oxoglutarate + O2 = (3S)-3-hydroxy-N(6),N(6),N(6)-trimethyl-L-lysine + succinate + CO2</text>
        <dbReference type="Rhea" id="RHEA:14181"/>
        <dbReference type="ChEBI" id="CHEBI:15379"/>
        <dbReference type="ChEBI" id="CHEBI:16526"/>
        <dbReference type="ChEBI" id="CHEBI:16810"/>
        <dbReference type="ChEBI" id="CHEBI:30031"/>
        <dbReference type="ChEBI" id="CHEBI:58100"/>
        <dbReference type="ChEBI" id="CHEBI:141499"/>
        <dbReference type="EC" id="1.14.11.8"/>
    </reaction>
</comment>
<sequence>MSGPGAGHEFPPQEVSWLKRDVLLFANSIGCTVDELHFLYELHPNFAVFPTYSIILPFKLTDEEVTDFYARQKSNPIPGVPQFDSRRVVDGQRKLTLLKPLPTTSAGKKFELRNKVIGVYDKGKPGTVLETEQSIVDKETGEVYSKTVTSSFFVGQGNWGGPKGPSTVNFPPPEGKKPDAVYEVQSTKESAHLYRLNGDYNPLHATPEPGAKMGFGGTIMHGLFAWNTAAHGILKELGGSEPQNLKEFQARFAAPVIPGDKLTTELWRTGSLQDGFEEIRFVTKNQKGKVVLSNGRALVSACRRLYSTFPESTQDLAESATYNPKATSHFQKRAVPLRSEFTKSKLWRNVKGPIPKITLNTEKIGPLERTYPTFWLRDHCQCSDCIHPDTKQRILDTFSIPEDVEFLDVSYEEESAKIKWSDSHTGIYPYAFLKEHQFGARRSTLNPVTFRPFESVKADSKTFPTVSYESVMENDQGVLEWIEQIHKWGFCFVKGVPIDPEKTKTLIERIAFIRHTHYGGFWDFTSDLTFKDTAYTSEFLGAHTDNTYFTDPARLQLFHLLSHTHGEGGASLLVDGFKAAEVLLQENHQHAEILACLETSGHSSGNESVCIQPACGTHVLHTIPRSNQLYMVRWNNYDRAPKSDWNMKQQKAWYDAARHWNEIIKRPEMEIWTQLEPGTALIFDNWRMLHGRSEFTGKRRMCGGYVNNDDFVSRHRLLKFGRERALNTLGVYPDPLDWPQEH</sequence>
<dbReference type="Pfam" id="PF22622">
    <property type="entry name" value="MFE-2_hydrat-2_N"/>
    <property type="match status" value="1"/>
</dbReference>
<dbReference type="GO" id="GO:0045329">
    <property type="term" value="P:carnitine biosynthetic process"/>
    <property type="evidence" value="ECO:0007669"/>
    <property type="project" value="UniProtKB-UniPathway"/>
</dbReference>
<keyword evidence="21" id="KW-1185">Reference proteome</keyword>
<dbReference type="EC" id="1.14.11.8" evidence="4"/>
<comment type="cofactor">
    <cofactor evidence="2">
        <name>L-ascorbate</name>
        <dbReference type="ChEBI" id="CHEBI:38290"/>
    </cofactor>
</comment>
<comment type="caution">
    <text evidence="20">The sequence shown here is derived from an EMBL/GenBank/DDBJ whole genome shotgun (WGS) entry which is preliminary data.</text>
</comment>
<evidence type="ECO:0000256" key="8">
    <source>
        <dbReference type="ARBA" id="ARBA00023002"/>
    </source>
</evidence>
<evidence type="ECO:0000256" key="15">
    <source>
        <dbReference type="ARBA" id="ARBA00071191"/>
    </source>
</evidence>
<dbReference type="FunFam" id="3.30.2020.30:FF:000002">
    <property type="entry name" value="Putative gamma-butyrobetaine dioxygenase"/>
    <property type="match status" value="1"/>
</dbReference>
<dbReference type="GO" id="GO:0003857">
    <property type="term" value="F:(3S)-3-hydroxyacyl-CoA dehydrogenase (NAD+) activity"/>
    <property type="evidence" value="ECO:0007669"/>
    <property type="project" value="TreeGrafter"/>
</dbReference>
<evidence type="ECO:0000313" key="20">
    <source>
        <dbReference type="EMBL" id="GAD94692.1"/>
    </source>
</evidence>
<dbReference type="GO" id="GO:0004300">
    <property type="term" value="F:enoyl-CoA hydratase activity"/>
    <property type="evidence" value="ECO:0007669"/>
    <property type="project" value="TreeGrafter"/>
</dbReference>
<evidence type="ECO:0000256" key="4">
    <source>
        <dbReference type="ARBA" id="ARBA00012267"/>
    </source>
</evidence>
<protein>
    <recommendedName>
        <fullName evidence="15">Trimethyllysine dioxygenase</fullName>
        <ecNumber evidence="4">1.14.11.8</ecNumber>
    </recommendedName>
    <alternativeName>
        <fullName evidence="11">Epsilon-trimethyllysine 2-oxoglutarate dioxygenase</fullName>
    </alternativeName>
    <alternativeName>
        <fullName evidence="10">TML hydroxylase</fullName>
    </alternativeName>
    <alternativeName>
        <fullName evidence="12">TML-alpha-ketoglutarate dioxygenase</fullName>
    </alternativeName>
</protein>
<keyword evidence="8" id="KW-0560">Oxidoreductase</keyword>
<proteinExistence type="inferred from homology"/>
<dbReference type="Proteomes" id="UP000018001">
    <property type="component" value="Unassembled WGS sequence"/>
</dbReference>
<keyword evidence="9" id="KW-0408">Iron</keyword>
<comment type="similarity">
    <text evidence="3">Belongs to the gamma-BBH/TMLD family.</text>
</comment>
<evidence type="ECO:0000256" key="13">
    <source>
        <dbReference type="ARBA" id="ARBA00046008"/>
    </source>
</evidence>
<dbReference type="Pfam" id="PF06155">
    <property type="entry name" value="GBBH-like_N"/>
    <property type="match status" value="1"/>
</dbReference>
<dbReference type="InterPro" id="IPR054357">
    <property type="entry name" value="MFE-2_N"/>
</dbReference>
<dbReference type="SUPFAM" id="SSF51197">
    <property type="entry name" value="Clavaminate synthase-like"/>
    <property type="match status" value="1"/>
</dbReference>
<dbReference type="HOGENOM" id="CLU_374262_0_0_1"/>
<dbReference type="GO" id="GO:0050353">
    <property type="term" value="F:trimethyllysine dioxygenase activity"/>
    <property type="evidence" value="ECO:0007669"/>
    <property type="project" value="UniProtKB-EC"/>
</dbReference>
<dbReference type="GO" id="GO:0005777">
    <property type="term" value="C:peroxisome"/>
    <property type="evidence" value="ECO:0007669"/>
    <property type="project" value="TreeGrafter"/>
</dbReference>
<dbReference type="PANTHER" id="PTHR13078">
    <property type="entry name" value="PEROXISOMAL MULTIFUNCTIONAL ENZYME TYPE 2-RELATED"/>
    <property type="match status" value="1"/>
</dbReference>
<feature type="domain" description="TauD/TfdA-like" evidence="17">
    <location>
        <begin position="459"/>
        <end position="705"/>
    </location>
</feature>
<evidence type="ECO:0000313" key="21">
    <source>
        <dbReference type="Proteomes" id="UP000018001"/>
    </source>
</evidence>
<dbReference type="InterPro" id="IPR012776">
    <property type="entry name" value="Trimethyllysine_dOase"/>
</dbReference>
<evidence type="ECO:0000259" key="17">
    <source>
        <dbReference type="Pfam" id="PF02668"/>
    </source>
</evidence>
<dbReference type="SUPFAM" id="SSF54637">
    <property type="entry name" value="Thioesterase/thiol ester dehydrase-isomerase"/>
    <property type="match status" value="2"/>
</dbReference>
<evidence type="ECO:0000256" key="5">
    <source>
        <dbReference type="ARBA" id="ARBA00022723"/>
    </source>
</evidence>
<dbReference type="CDD" id="cd00250">
    <property type="entry name" value="CAS_like"/>
    <property type="match status" value="1"/>
</dbReference>
<dbReference type="eggNOG" id="KOG1206">
    <property type="taxonomic scope" value="Eukaryota"/>
</dbReference>
<accession>V5G1G3</accession>
<dbReference type="InterPro" id="IPR038492">
    <property type="entry name" value="GBBH-like_N_sf"/>
</dbReference>
<evidence type="ECO:0000256" key="9">
    <source>
        <dbReference type="ARBA" id="ARBA00023004"/>
    </source>
</evidence>
<dbReference type="CDD" id="cd03448">
    <property type="entry name" value="HDE_HSD"/>
    <property type="match status" value="1"/>
</dbReference>
<dbReference type="InterPro" id="IPR010376">
    <property type="entry name" value="GBBH-like_N"/>
</dbReference>
<dbReference type="OrthoDB" id="60204at2759"/>
<dbReference type="Gene3D" id="3.30.2020.30">
    <property type="match status" value="1"/>
</dbReference>
<dbReference type="InterPro" id="IPR002539">
    <property type="entry name" value="MaoC-like_dom"/>
</dbReference>
<dbReference type="FunFam" id="3.60.130.10:FF:000001">
    <property type="entry name" value="Trimethyllysine dioxygenase, mitochondrial"/>
    <property type="match status" value="1"/>
</dbReference>
<dbReference type="GO" id="GO:0044594">
    <property type="term" value="F:17-beta-hydroxysteroid dehydrogenase (NAD+) activity"/>
    <property type="evidence" value="ECO:0007669"/>
    <property type="project" value="TreeGrafter"/>
</dbReference>
<name>V5G1G3_BYSSN</name>
<dbReference type="AlphaFoldDB" id="V5G1G3"/>
<dbReference type="InterPro" id="IPR029069">
    <property type="entry name" value="HotDog_dom_sf"/>
</dbReference>
<dbReference type="NCBIfam" id="TIGR02410">
    <property type="entry name" value="carnitine_TMLD"/>
    <property type="match status" value="1"/>
</dbReference>
<evidence type="ECO:0000256" key="11">
    <source>
        <dbReference type="ARBA" id="ARBA00031778"/>
    </source>
</evidence>
<dbReference type="InParanoid" id="V5G1G3"/>
<keyword evidence="6" id="KW-0124">Carnitine biosynthesis</keyword>
<keyword evidence="7" id="KW-0223">Dioxygenase</keyword>
<dbReference type="Pfam" id="PF02668">
    <property type="entry name" value="TauD"/>
    <property type="match status" value="1"/>
</dbReference>
<dbReference type="UniPathway" id="UPA00118"/>
<evidence type="ECO:0000259" key="19">
    <source>
        <dbReference type="Pfam" id="PF22622"/>
    </source>
</evidence>